<feature type="region of interest" description="Disordered" evidence="2">
    <location>
        <begin position="1"/>
        <end position="25"/>
    </location>
</feature>
<dbReference type="PROSITE" id="PS00463">
    <property type="entry name" value="ZN2_CY6_FUNGAL_1"/>
    <property type="match status" value="1"/>
</dbReference>
<dbReference type="Pfam" id="PF00172">
    <property type="entry name" value="Zn_clus"/>
    <property type="match status" value="1"/>
</dbReference>
<evidence type="ECO:0000313" key="4">
    <source>
        <dbReference type="EMBL" id="KAK4207460.1"/>
    </source>
</evidence>
<sequence length="567" mass="62248">MSSGSSQSLAGASAPAGASGRSGISTRRSACDECRFSKSKCLRQRPEQARCDRCLRSDSECIISPIFRMRNWEPPSRDTMNFDHESLGAETLDISPSKKKRPRQTWQGRDQGSMNWLPVSPETGFTVPSVSTYEAGPHGGVTDLELLGNNLFSTFDMETERGQSVGLSSYFGAGPNAPIPMAVPPPPPPAETELTAYFQHELPLDISTTETFTSKTGWNSVEWNAQEDPMVFDNAPFATHEPTSTRETPLVRLSKLDKDLVAMLIQLEQGVATTTIKELLDTGAESSGRSIAHQILDKTTEYIQILKHLVGISCGNHESETPSSSGTSSWSSVVTPSPTTNDSSDSIISSDSPVATTRCRTQSASSFSAVVQKRLELDMAGLLSVLAAYMRLVQLYLVLFTHIHRYLVEISQSNSPQLGPMSGLAFSTSFPMQSGNLQTLILIQIVTNLFENIDDLLALPKEFRMSKRRRTRQGAKQGILDLAPRGFSHLTHDILLSEQQQDKKDFTTTTTRKRASERRGNTATGSHGPSSSGNYYMYDCKGRSGGIKVLRRYIAEVKHLLRENIAP</sequence>
<evidence type="ECO:0000259" key="3">
    <source>
        <dbReference type="PROSITE" id="PS50048"/>
    </source>
</evidence>
<reference evidence="4" key="2">
    <citation type="submission" date="2023-05" db="EMBL/GenBank/DDBJ databases">
        <authorList>
            <consortium name="Lawrence Berkeley National Laboratory"/>
            <person name="Steindorff A."/>
            <person name="Hensen N."/>
            <person name="Bonometti L."/>
            <person name="Westerberg I."/>
            <person name="Brannstrom I.O."/>
            <person name="Guillou S."/>
            <person name="Cros-Aarteil S."/>
            <person name="Calhoun S."/>
            <person name="Haridas S."/>
            <person name="Kuo A."/>
            <person name="Mondo S."/>
            <person name="Pangilinan J."/>
            <person name="Riley R."/>
            <person name="Labutti K."/>
            <person name="Andreopoulos B."/>
            <person name="Lipzen A."/>
            <person name="Chen C."/>
            <person name="Yanf M."/>
            <person name="Daum C."/>
            <person name="Ng V."/>
            <person name="Clum A."/>
            <person name="Ohm R."/>
            <person name="Martin F."/>
            <person name="Silar P."/>
            <person name="Natvig D."/>
            <person name="Lalanne C."/>
            <person name="Gautier V."/>
            <person name="Ament-Velasquez S.L."/>
            <person name="Kruys A."/>
            <person name="Hutchinson M.I."/>
            <person name="Powell A.J."/>
            <person name="Barry K."/>
            <person name="Miller A.N."/>
            <person name="Grigoriev I.V."/>
            <person name="Debuchy R."/>
            <person name="Gladieux P."/>
            <person name="Thoren M.H."/>
            <person name="Johannesson H."/>
        </authorList>
    </citation>
    <scope>NUCLEOTIDE SEQUENCE</scope>
    <source>
        <strain evidence="4">PSN293</strain>
    </source>
</reference>
<gene>
    <name evidence="4" type="ORF">QBC37DRAFT_298651</name>
</gene>
<feature type="compositionally biased region" description="Low complexity" evidence="2">
    <location>
        <begin position="321"/>
        <end position="354"/>
    </location>
</feature>
<dbReference type="SUPFAM" id="SSF57701">
    <property type="entry name" value="Zn2/Cys6 DNA-binding domain"/>
    <property type="match status" value="1"/>
</dbReference>
<keyword evidence="5" id="KW-1185">Reference proteome</keyword>
<protein>
    <recommendedName>
        <fullName evidence="3">Zn(2)-C6 fungal-type domain-containing protein</fullName>
    </recommendedName>
</protein>
<feature type="compositionally biased region" description="Polar residues" evidence="2">
    <location>
        <begin position="104"/>
        <end position="114"/>
    </location>
</feature>
<feature type="region of interest" description="Disordered" evidence="2">
    <location>
        <begin position="88"/>
        <end position="118"/>
    </location>
</feature>
<accession>A0AAN7B435</accession>
<dbReference type="PROSITE" id="PS50048">
    <property type="entry name" value="ZN2_CY6_FUNGAL_2"/>
    <property type="match status" value="1"/>
</dbReference>
<dbReference type="AlphaFoldDB" id="A0AAN7B435"/>
<dbReference type="Proteomes" id="UP001301769">
    <property type="component" value="Unassembled WGS sequence"/>
</dbReference>
<organism evidence="4 5">
    <name type="scientific">Rhypophila decipiens</name>
    <dbReference type="NCBI Taxonomy" id="261697"/>
    <lineage>
        <taxon>Eukaryota</taxon>
        <taxon>Fungi</taxon>
        <taxon>Dikarya</taxon>
        <taxon>Ascomycota</taxon>
        <taxon>Pezizomycotina</taxon>
        <taxon>Sordariomycetes</taxon>
        <taxon>Sordariomycetidae</taxon>
        <taxon>Sordariales</taxon>
        <taxon>Naviculisporaceae</taxon>
        <taxon>Rhypophila</taxon>
    </lineage>
</organism>
<feature type="domain" description="Zn(2)-C6 fungal-type" evidence="3">
    <location>
        <begin position="30"/>
        <end position="63"/>
    </location>
</feature>
<dbReference type="GO" id="GO:0008270">
    <property type="term" value="F:zinc ion binding"/>
    <property type="evidence" value="ECO:0007669"/>
    <property type="project" value="InterPro"/>
</dbReference>
<dbReference type="SMART" id="SM00066">
    <property type="entry name" value="GAL4"/>
    <property type="match status" value="1"/>
</dbReference>
<dbReference type="Gene3D" id="4.10.240.10">
    <property type="entry name" value="Zn(2)-C6 fungal-type DNA-binding domain"/>
    <property type="match status" value="1"/>
</dbReference>
<comment type="caution">
    <text evidence="4">The sequence shown here is derived from an EMBL/GenBank/DDBJ whole genome shotgun (WGS) entry which is preliminary data.</text>
</comment>
<evidence type="ECO:0000256" key="2">
    <source>
        <dbReference type="SAM" id="MobiDB-lite"/>
    </source>
</evidence>
<dbReference type="GO" id="GO:0000981">
    <property type="term" value="F:DNA-binding transcription factor activity, RNA polymerase II-specific"/>
    <property type="evidence" value="ECO:0007669"/>
    <property type="project" value="InterPro"/>
</dbReference>
<keyword evidence="1" id="KW-0539">Nucleus</keyword>
<dbReference type="InterPro" id="IPR036864">
    <property type="entry name" value="Zn2-C6_fun-type_DNA-bd_sf"/>
</dbReference>
<name>A0AAN7B435_9PEZI</name>
<evidence type="ECO:0000256" key="1">
    <source>
        <dbReference type="ARBA" id="ARBA00023242"/>
    </source>
</evidence>
<dbReference type="EMBL" id="MU858293">
    <property type="protein sequence ID" value="KAK4207460.1"/>
    <property type="molecule type" value="Genomic_DNA"/>
</dbReference>
<feature type="region of interest" description="Disordered" evidence="2">
    <location>
        <begin position="316"/>
        <end position="354"/>
    </location>
</feature>
<evidence type="ECO:0000313" key="5">
    <source>
        <dbReference type="Proteomes" id="UP001301769"/>
    </source>
</evidence>
<dbReference type="CDD" id="cd00067">
    <property type="entry name" value="GAL4"/>
    <property type="match status" value="1"/>
</dbReference>
<reference evidence="4" key="1">
    <citation type="journal article" date="2023" name="Mol. Phylogenet. Evol.">
        <title>Genome-scale phylogeny and comparative genomics of the fungal order Sordariales.</title>
        <authorList>
            <person name="Hensen N."/>
            <person name="Bonometti L."/>
            <person name="Westerberg I."/>
            <person name="Brannstrom I.O."/>
            <person name="Guillou S."/>
            <person name="Cros-Aarteil S."/>
            <person name="Calhoun S."/>
            <person name="Haridas S."/>
            <person name="Kuo A."/>
            <person name="Mondo S."/>
            <person name="Pangilinan J."/>
            <person name="Riley R."/>
            <person name="LaButti K."/>
            <person name="Andreopoulos B."/>
            <person name="Lipzen A."/>
            <person name="Chen C."/>
            <person name="Yan M."/>
            <person name="Daum C."/>
            <person name="Ng V."/>
            <person name="Clum A."/>
            <person name="Steindorff A."/>
            <person name="Ohm R.A."/>
            <person name="Martin F."/>
            <person name="Silar P."/>
            <person name="Natvig D.O."/>
            <person name="Lalanne C."/>
            <person name="Gautier V."/>
            <person name="Ament-Velasquez S.L."/>
            <person name="Kruys A."/>
            <person name="Hutchinson M.I."/>
            <person name="Powell A.J."/>
            <person name="Barry K."/>
            <person name="Miller A.N."/>
            <person name="Grigoriev I.V."/>
            <person name="Debuchy R."/>
            <person name="Gladieux P."/>
            <person name="Hiltunen Thoren M."/>
            <person name="Johannesson H."/>
        </authorList>
    </citation>
    <scope>NUCLEOTIDE SEQUENCE</scope>
    <source>
        <strain evidence="4">PSN293</strain>
    </source>
</reference>
<proteinExistence type="predicted"/>
<feature type="region of interest" description="Disordered" evidence="2">
    <location>
        <begin position="501"/>
        <end position="535"/>
    </location>
</feature>
<feature type="compositionally biased region" description="Polar residues" evidence="2">
    <location>
        <begin position="521"/>
        <end position="534"/>
    </location>
</feature>
<dbReference type="InterPro" id="IPR001138">
    <property type="entry name" value="Zn2Cys6_DnaBD"/>
</dbReference>